<evidence type="ECO:0000259" key="6">
    <source>
        <dbReference type="PROSITE" id="PS50887"/>
    </source>
</evidence>
<dbReference type="Gene3D" id="3.30.70.270">
    <property type="match status" value="1"/>
</dbReference>
<feature type="signal peptide" evidence="5">
    <location>
        <begin position="1"/>
        <end position="37"/>
    </location>
</feature>
<feature type="chain" id="PRO_5020946193" description="diguanylate cyclase" evidence="5">
    <location>
        <begin position="38"/>
        <end position="1010"/>
    </location>
</feature>
<dbReference type="GO" id="GO:0005886">
    <property type="term" value="C:plasma membrane"/>
    <property type="evidence" value="ECO:0007669"/>
    <property type="project" value="TreeGrafter"/>
</dbReference>
<gene>
    <name evidence="7" type="ORF">EDC25_12225</name>
</gene>
<keyword evidence="4" id="KW-0812">Transmembrane</keyword>
<feature type="transmembrane region" description="Helical" evidence="4">
    <location>
        <begin position="744"/>
        <end position="764"/>
    </location>
</feature>
<dbReference type="NCBIfam" id="TIGR00254">
    <property type="entry name" value="GGDEF"/>
    <property type="match status" value="1"/>
</dbReference>
<reference evidence="7 8" key="1">
    <citation type="submission" date="2019-03" db="EMBL/GenBank/DDBJ databases">
        <title>Genomic Encyclopedia of Type Strains, Phase IV (KMG-IV): sequencing the most valuable type-strain genomes for metagenomic binning, comparative biology and taxonomic classification.</title>
        <authorList>
            <person name="Goeker M."/>
        </authorList>
    </citation>
    <scope>NUCLEOTIDE SEQUENCE [LARGE SCALE GENOMIC DNA]</scope>
    <source>
        <strain evidence="7 8">DSM 21944</strain>
    </source>
</reference>
<dbReference type="PANTHER" id="PTHR45138">
    <property type="entry name" value="REGULATORY COMPONENTS OF SENSORY TRANSDUCTION SYSTEM"/>
    <property type="match status" value="1"/>
</dbReference>
<dbReference type="InterPro" id="IPR011123">
    <property type="entry name" value="Y_Y_Y"/>
</dbReference>
<dbReference type="InterPro" id="IPR013783">
    <property type="entry name" value="Ig-like_fold"/>
</dbReference>
<accession>A0A4R3L4D3</accession>
<comment type="catalytic activity">
    <reaction evidence="2">
        <text>2 GTP = 3',3'-c-di-GMP + 2 diphosphate</text>
        <dbReference type="Rhea" id="RHEA:24898"/>
        <dbReference type="ChEBI" id="CHEBI:33019"/>
        <dbReference type="ChEBI" id="CHEBI:37565"/>
        <dbReference type="ChEBI" id="CHEBI:58805"/>
        <dbReference type="EC" id="2.7.7.65"/>
    </reaction>
</comment>
<keyword evidence="8" id="KW-1185">Reference proteome</keyword>
<keyword evidence="4" id="KW-0472">Membrane</keyword>
<dbReference type="GO" id="GO:0043709">
    <property type="term" value="P:cell adhesion involved in single-species biofilm formation"/>
    <property type="evidence" value="ECO:0007669"/>
    <property type="project" value="TreeGrafter"/>
</dbReference>
<protein>
    <recommendedName>
        <fullName evidence="1">diguanylate cyclase</fullName>
        <ecNumber evidence="1">2.7.7.65</ecNumber>
    </recommendedName>
</protein>
<keyword evidence="5" id="KW-0732">Signal</keyword>
<organism evidence="7 8">
    <name type="scientific">Pseudofulvimonas gallinarii</name>
    <dbReference type="NCBI Taxonomy" id="634155"/>
    <lineage>
        <taxon>Bacteria</taxon>
        <taxon>Pseudomonadati</taxon>
        <taxon>Pseudomonadota</taxon>
        <taxon>Gammaproteobacteria</taxon>
        <taxon>Lysobacterales</taxon>
        <taxon>Rhodanobacteraceae</taxon>
        <taxon>Pseudofulvimonas</taxon>
    </lineage>
</organism>
<dbReference type="PANTHER" id="PTHR45138:SF9">
    <property type="entry name" value="DIGUANYLATE CYCLASE DGCM-RELATED"/>
    <property type="match status" value="1"/>
</dbReference>
<evidence type="ECO:0000313" key="8">
    <source>
        <dbReference type="Proteomes" id="UP000294599"/>
    </source>
</evidence>
<keyword evidence="4" id="KW-1133">Transmembrane helix</keyword>
<comment type="caution">
    <text evidence="7">The sequence shown here is derived from an EMBL/GenBank/DDBJ whole genome shotgun (WGS) entry which is preliminary data.</text>
</comment>
<dbReference type="InterPro" id="IPR029787">
    <property type="entry name" value="Nucleotide_cyclase"/>
</dbReference>
<evidence type="ECO:0000256" key="5">
    <source>
        <dbReference type="SAM" id="SignalP"/>
    </source>
</evidence>
<evidence type="ECO:0000256" key="3">
    <source>
        <dbReference type="SAM" id="Coils"/>
    </source>
</evidence>
<name>A0A4R3L4D3_9GAMM</name>
<dbReference type="InterPro" id="IPR000160">
    <property type="entry name" value="GGDEF_dom"/>
</dbReference>
<dbReference type="InterPro" id="IPR015943">
    <property type="entry name" value="WD40/YVTN_repeat-like_dom_sf"/>
</dbReference>
<dbReference type="GO" id="GO:0052621">
    <property type="term" value="F:diguanylate cyclase activity"/>
    <property type="evidence" value="ECO:0007669"/>
    <property type="project" value="UniProtKB-EC"/>
</dbReference>
<dbReference type="EC" id="2.7.7.65" evidence="1"/>
<evidence type="ECO:0000313" key="7">
    <source>
        <dbReference type="EMBL" id="TCS94429.1"/>
    </source>
</evidence>
<dbReference type="Pfam" id="PF07494">
    <property type="entry name" value="Reg_prop"/>
    <property type="match status" value="1"/>
</dbReference>
<evidence type="ECO:0000256" key="4">
    <source>
        <dbReference type="SAM" id="Phobius"/>
    </source>
</evidence>
<feature type="domain" description="GGDEF" evidence="6">
    <location>
        <begin position="841"/>
        <end position="978"/>
    </location>
</feature>
<dbReference type="InterPro" id="IPR011041">
    <property type="entry name" value="Quinoprot_gluc/sorb_DH_b-prop"/>
</dbReference>
<dbReference type="InterPro" id="IPR011110">
    <property type="entry name" value="Reg_prop"/>
</dbReference>
<dbReference type="InterPro" id="IPR050469">
    <property type="entry name" value="Diguanylate_Cyclase"/>
</dbReference>
<sequence>MDKGLPGRSRHAFFDRRCTLLRPLLCLLALLAVPAHADLGDSARIPLHRWSWQTWSSEAGLPQISGKALALDHEGVMWVGTENGLARFDGSRFEVFTPGNTPQLSSAWITRLMVDREGRVWIGNLRNVAVYADGRFIGSDELGEVSALAQTGDGEVLVGAGRLYHAGVDGGQLLLQAEDTVGAVSALLAAPARGLWIAERAGWLRHRDDSGETLRPLPAELARVTALAWYDDTLWLGGEGGLYRFDGDRFQPVNFAAASQPVQAMAIDPRGCLWIASHGDVYRRHSHGGMETVASQAAHAFPWVMAFLPTEDGIWMGSLYHGLRYYWLPPVQRLGHEEGLQDPSLWAVIADGDGILIGTDAGVARWDGRRFREVLPPSALPHPAAYSVLRDRNGRIWAGTRSGLARFDPATGSTTGFERTRGTQINGLHEDDDGRIWIASATGLFRHPGGDAGDIEEVNANGLLSGMRIRAIERGSDGELWLATESGLFVLNGTHAEPVTGTGIDGAFVTSVRVLADGKVVVGTYDRGIAVRGRDGLWSQHSIATGLPSDTVFSMHALGDGVLVSYSSGAYGWHVPDTGQATPAYRMFVYDFGDRPGRSRIRCCNGGGNDKGTIHLGAFWLPTLNGLVRVPLDIQPMPTPVVDVLDINGRKADADDVRLAVGERQLAVHFRSIDYRYGFLQQFRYRLQGVDAGWIETPSRDPITYAQVPPGRFRFEMQARLPFRPWGKMAAVQIDVPPRFVETWTFRTLMAIAAMVLLAVLMRWRERRLRQQKERLEALIATRTGELAQANRRLGELNQVLNEASLSDPLTGLGNRRHLLNVVAAKQEDVRRAWQDGATSPVLGLMVIDIDHFKQINDALGHLAGDTVLSRIARLLGRLVGEEDGLARWGGEEFVVVTCVDRVEDLLDYAECLRRAVEAEAIEVTPQRQVTASIGVAAWPTAATQLDRHDWTVSLGLADFALYRAKVSGRNRSALIKVTGVAPEAWPERPDAGTVREWLETGRAELHLRP</sequence>
<dbReference type="GO" id="GO:1902201">
    <property type="term" value="P:negative regulation of bacterial-type flagellum-dependent cell motility"/>
    <property type="evidence" value="ECO:0007669"/>
    <property type="project" value="TreeGrafter"/>
</dbReference>
<evidence type="ECO:0000256" key="2">
    <source>
        <dbReference type="ARBA" id="ARBA00034247"/>
    </source>
</evidence>
<dbReference type="SUPFAM" id="SSF50952">
    <property type="entry name" value="Soluble quinoprotein glucose dehydrogenase"/>
    <property type="match status" value="2"/>
</dbReference>
<keyword evidence="3" id="KW-0175">Coiled coil</keyword>
<proteinExistence type="predicted"/>
<dbReference type="SUPFAM" id="SSF55073">
    <property type="entry name" value="Nucleotide cyclase"/>
    <property type="match status" value="1"/>
</dbReference>
<dbReference type="Pfam" id="PF07495">
    <property type="entry name" value="Y_Y_Y"/>
    <property type="match status" value="1"/>
</dbReference>
<dbReference type="Gene3D" id="2.60.40.10">
    <property type="entry name" value="Immunoglobulins"/>
    <property type="match status" value="1"/>
</dbReference>
<evidence type="ECO:0000256" key="1">
    <source>
        <dbReference type="ARBA" id="ARBA00012528"/>
    </source>
</evidence>
<dbReference type="AlphaFoldDB" id="A0A4R3L4D3"/>
<feature type="coiled-coil region" evidence="3">
    <location>
        <begin position="773"/>
        <end position="807"/>
    </location>
</feature>
<dbReference type="OrthoDB" id="176203at2"/>
<dbReference type="Gene3D" id="2.130.10.10">
    <property type="entry name" value="YVTN repeat-like/Quinoprotein amine dehydrogenase"/>
    <property type="match status" value="3"/>
</dbReference>
<dbReference type="Proteomes" id="UP000294599">
    <property type="component" value="Unassembled WGS sequence"/>
</dbReference>
<dbReference type="EMBL" id="SMAF01000022">
    <property type="protein sequence ID" value="TCS94429.1"/>
    <property type="molecule type" value="Genomic_DNA"/>
</dbReference>
<dbReference type="RefSeq" id="WP_123522971.1">
    <property type="nucleotide sequence ID" value="NZ_JBHLWF010000027.1"/>
</dbReference>
<dbReference type="Pfam" id="PF00990">
    <property type="entry name" value="GGDEF"/>
    <property type="match status" value="1"/>
</dbReference>
<dbReference type="CDD" id="cd01949">
    <property type="entry name" value="GGDEF"/>
    <property type="match status" value="1"/>
</dbReference>
<dbReference type="InterPro" id="IPR043128">
    <property type="entry name" value="Rev_trsase/Diguanyl_cyclase"/>
</dbReference>
<dbReference type="PROSITE" id="PS50887">
    <property type="entry name" value="GGDEF"/>
    <property type="match status" value="1"/>
</dbReference>
<dbReference type="SMART" id="SM00267">
    <property type="entry name" value="GGDEF"/>
    <property type="match status" value="1"/>
</dbReference>